<evidence type="ECO:0000313" key="1">
    <source>
        <dbReference type="Proteomes" id="UP000887566"/>
    </source>
</evidence>
<name>A0A914UK76_9BILA</name>
<reference evidence="2" key="1">
    <citation type="submission" date="2022-11" db="UniProtKB">
        <authorList>
            <consortium name="WormBaseParasite"/>
        </authorList>
    </citation>
    <scope>IDENTIFICATION</scope>
</reference>
<dbReference type="WBParaSite" id="PSAMB.scaffold10523size4026.g33375.t1">
    <property type="protein sequence ID" value="PSAMB.scaffold10523size4026.g33375.t1"/>
    <property type="gene ID" value="PSAMB.scaffold10523size4026.g33375"/>
</dbReference>
<organism evidence="1 2">
    <name type="scientific">Plectus sambesii</name>
    <dbReference type="NCBI Taxonomy" id="2011161"/>
    <lineage>
        <taxon>Eukaryota</taxon>
        <taxon>Metazoa</taxon>
        <taxon>Ecdysozoa</taxon>
        <taxon>Nematoda</taxon>
        <taxon>Chromadorea</taxon>
        <taxon>Plectida</taxon>
        <taxon>Plectina</taxon>
        <taxon>Plectoidea</taxon>
        <taxon>Plectidae</taxon>
        <taxon>Plectus</taxon>
    </lineage>
</organism>
<sequence length="200" mass="20395">MTIPLNCGRSDKAAGADVEGEERVVVVEAVEKEEEAVAAVEEEKVVAAVVAAAVAAAAAVEVVAAVAVDAAAAVAAVVAEDAVGSEGKFKFAPEEILLSMTSSRRPPTTGIGKITAMTMILVADTVVAQDMAENMAAKGVRIEKLHVPDMRGVTDNVNFGANHVGGAECSDTKAIFAASPTLPTGSETKTLSVWKGEEGF</sequence>
<protein>
    <submittedName>
        <fullName evidence="2">Uncharacterized protein</fullName>
    </submittedName>
</protein>
<dbReference type="AlphaFoldDB" id="A0A914UK76"/>
<evidence type="ECO:0000313" key="2">
    <source>
        <dbReference type="WBParaSite" id="PSAMB.scaffold10523size4026.g33375.t1"/>
    </source>
</evidence>
<accession>A0A914UK76</accession>
<keyword evidence="1" id="KW-1185">Reference proteome</keyword>
<proteinExistence type="predicted"/>
<dbReference type="Proteomes" id="UP000887566">
    <property type="component" value="Unplaced"/>
</dbReference>